<proteinExistence type="predicted"/>
<keyword evidence="1" id="KW-1133">Transmembrane helix</keyword>
<dbReference type="RefSeq" id="WP_068267386.1">
    <property type="nucleotide sequence ID" value="NZ_LWSK01000199.1"/>
</dbReference>
<sequence>MLALRELFASIFFAWLDLPRRYFRCQRKRLGAVRDSVLAVARSDGRYAAIQEYRRLTDFPLDRCRIETYRLLRSNGLWQAERPHVRFPYSVDWEQVASTAMLWATWIAIGLIAFPCGVALAAMLDALVDAPSADQSGG</sequence>
<dbReference type="EMBL" id="VRLW01000004">
    <property type="protein sequence ID" value="KAA1257201.1"/>
    <property type="molecule type" value="Genomic_DNA"/>
</dbReference>
<protein>
    <submittedName>
        <fullName evidence="2">Uncharacterized protein</fullName>
    </submittedName>
</protein>
<keyword evidence="1" id="KW-0472">Membrane</keyword>
<accession>A0A5B1CAK8</accession>
<keyword evidence="1" id="KW-0812">Transmembrane</keyword>
<evidence type="ECO:0000313" key="3">
    <source>
        <dbReference type="Proteomes" id="UP000322699"/>
    </source>
</evidence>
<comment type="caution">
    <text evidence="2">The sequence shown here is derived from an EMBL/GenBank/DDBJ whole genome shotgun (WGS) entry which is preliminary data.</text>
</comment>
<name>A0A5B1CAK8_9BACT</name>
<reference evidence="2 3" key="1">
    <citation type="submission" date="2019-08" db="EMBL/GenBank/DDBJ databases">
        <title>Deep-cultivation of Planctomycetes and their phenomic and genomic characterization uncovers novel biology.</title>
        <authorList>
            <person name="Wiegand S."/>
            <person name="Jogler M."/>
            <person name="Boedeker C."/>
            <person name="Pinto D."/>
            <person name="Vollmers J."/>
            <person name="Rivas-Marin E."/>
            <person name="Kohn T."/>
            <person name="Peeters S.H."/>
            <person name="Heuer A."/>
            <person name="Rast P."/>
            <person name="Oberbeckmann S."/>
            <person name="Bunk B."/>
            <person name="Jeske O."/>
            <person name="Meyerdierks A."/>
            <person name="Storesund J.E."/>
            <person name="Kallscheuer N."/>
            <person name="Luecker S."/>
            <person name="Lage O.M."/>
            <person name="Pohl T."/>
            <person name="Merkel B.J."/>
            <person name="Hornburger P."/>
            <person name="Mueller R.-W."/>
            <person name="Bruemmer F."/>
            <person name="Labrenz M."/>
            <person name="Spormann A.M."/>
            <person name="Op Den Camp H."/>
            <person name="Overmann J."/>
            <person name="Amann R."/>
            <person name="Jetten M.S.M."/>
            <person name="Mascher T."/>
            <person name="Medema M.H."/>
            <person name="Devos D.P."/>
            <person name="Kaster A.-K."/>
            <person name="Ovreas L."/>
            <person name="Rohde M."/>
            <person name="Galperin M.Y."/>
            <person name="Jogler C."/>
        </authorList>
    </citation>
    <scope>NUCLEOTIDE SEQUENCE [LARGE SCALE GENOMIC DNA]</scope>
    <source>
        <strain evidence="2 3">LF1</strain>
    </source>
</reference>
<dbReference type="AlphaFoldDB" id="A0A5B1CAK8"/>
<organism evidence="2 3">
    <name type="scientific">Rubripirellula obstinata</name>
    <dbReference type="NCBI Taxonomy" id="406547"/>
    <lineage>
        <taxon>Bacteria</taxon>
        <taxon>Pseudomonadati</taxon>
        <taxon>Planctomycetota</taxon>
        <taxon>Planctomycetia</taxon>
        <taxon>Pirellulales</taxon>
        <taxon>Pirellulaceae</taxon>
        <taxon>Rubripirellula</taxon>
    </lineage>
</organism>
<evidence type="ECO:0000313" key="2">
    <source>
        <dbReference type="EMBL" id="KAA1257201.1"/>
    </source>
</evidence>
<keyword evidence="3" id="KW-1185">Reference proteome</keyword>
<feature type="transmembrane region" description="Helical" evidence="1">
    <location>
        <begin position="100"/>
        <end position="124"/>
    </location>
</feature>
<gene>
    <name evidence="2" type="ORF">LF1_56010</name>
</gene>
<dbReference type="Proteomes" id="UP000322699">
    <property type="component" value="Unassembled WGS sequence"/>
</dbReference>
<evidence type="ECO:0000256" key="1">
    <source>
        <dbReference type="SAM" id="Phobius"/>
    </source>
</evidence>